<dbReference type="Pfam" id="PF12254">
    <property type="entry name" value="DNA_pol_alpha_N"/>
    <property type="match status" value="1"/>
</dbReference>
<feature type="region of interest" description="Disordered" evidence="1">
    <location>
        <begin position="1"/>
        <end position="28"/>
    </location>
</feature>
<dbReference type="GO" id="GO:0005658">
    <property type="term" value="C:alpha DNA polymerase:primase complex"/>
    <property type="evidence" value="ECO:0007669"/>
    <property type="project" value="TreeGrafter"/>
</dbReference>
<dbReference type="OrthoDB" id="6755010at2759"/>
<dbReference type="PANTHER" id="PTHR45861:SF1">
    <property type="entry name" value="DNA POLYMERASE ALPHA CATALYTIC SUBUNIT"/>
    <property type="match status" value="1"/>
</dbReference>
<feature type="domain" description="DNA polymerase alpha catalytic subunit N-terminal" evidence="2">
    <location>
        <begin position="24"/>
        <end position="84"/>
    </location>
</feature>
<dbReference type="PANTHER" id="PTHR45861">
    <property type="entry name" value="DNA POLYMERASE ALPHA CATALYTIC SUBUNIT"/>
    <property type="match status" value="1"/>
</dbReference>
<comment type="caution">
    <text evidence="3">The sequence shown here is derived from an EMBL/GenBank/DDBJ whole genome shotgun (WGS) entry which is preliminary data.</text>
</comment>
<dbReference type="GO" id="GO:0003887">
    <property type="term" value="F:DNA-directed DNA polymerase activity"/>
    <property type="evidence" value="ECO:0007669"/>
    <property type="project" value="TreeGrafter"/>
</dbReference>
<evidence type="ECO:0000259" key="2">
    <source>
        <dbReference type="Pfam" id="PF12254"/>
    </source>
</evidence>
<proteinExistence type="predicted"/>
<dbReference type="GO" id="GO:0003688">
    <property type="term" value="F:DNA replication origin binding"/>
    <property type="evidence" value="ECO:0007669"/>
    <property type="project" value="TreeGrafter"/>
</dbReference>
<dbReference type="GO" id="GO:0006272">
    <property type="term" value="P:leading strand elongation"/>
    <property type="evidence" value="ECO:0007669"/>
    <property type="project" value="TreeGrafter"/>
</dbReference>
<dbReference type="Proteomes" id="UP000708208">
    <property type="component" value="Unassembled WGS sequence"/>
</dbReference>
<evidence type="ECO:0000256" key="1">
    <source>
        <dbReference type="SAM" id="MobiDB-lite"/>
    </source>
</evidence>
<sequence>MEDDPNSSRSRPSRADISGRNAALERLKNLRGQKSKDEVTEMQNVYGIVGEREYSKKVNDRQRDDWVIDDDGYGYVEDGREIFDEDMEDAEEAAQCKRKVRQYKLDKDDAQMSKESNPANFQSVRDVLSNMPQKRKRAKMNSSAGPFLDQELSDLMLELKNEKKTGPSTCTEKLIKKIVTPQLEPLKMPKQAPSFVIKPGLNFFTPPFNDSLDFEEPLELPMEPQSGRTTNSTSKVMSDFQRNVLSTPVTDTDVVIKTELGVPIKAEHVEEDMSMYMDESAFEGDMWLNFYWLDMYEEPKNPGVLYLFGKVKATPPATGYSSCCVIVKNLNRQVFLLPKDTKGDGSPMVYEDVYKEFNTVI</sequence>
<protein>
    <recommendedName>
        <fullName evidence="2">DNA polymerase alpha catalytic subunit N-terminal domain-containing protein</fullName>
    </recommendedName>
</protein>
<accession>A0A8J2P1I7</accession>
<dbReference type="GO" id="GO:1902975">
    <property type="term" value="P:mitotic DNA replication initiation"/>
    <property type="evidence" value="ECO:0007669"/>
    <property type="project" value="TreeGrafter"/>
</dbReference>
<reference evidence="3" key="1">
    <citation type="submission" date="2021-06" db="EMBL/GenBank/DDBJ databases">
        <authorList>
            <person name="Hodson N. C."/>
            <person name="Mongue J. A."/>
            <person name="Jaron S. K."/>
        </authorList>
    </citation>
    <scope>NUCLEOTIDE SEQUENCE</scope>
</reference>
<dbReference type="GO" id="GO:0006273">
    <property type="term" value="P:lagging strand elongation"/>
    <property type="evidence" value="ECO:0007669"/>
    <property type="project" value="TreeGrafter"/>
</dbReference>
<dbReference type="InterPro" id="IPR024647">
    <property type="entry name" value="DNA_pol_a_cat_su_N"/>
</dbReference>
<dbReference type="GO" id="GO:0003682">
    <property type="term" value="F:chromatin binding"/>
    <property type="evidence" value="ECO:0007669"/>
    <property type="project" value="TreeGrafter"/>
</dbReference>
<dbReference type="GO" id="GO:0003697">
    <property type="term" value="F:single-stranded DNA binding"/>
    <property type="evidence" value="ECO:0007669"/>
    <property type="project" value="TreeGrafter"/>
</dbReference>
<dbReference type="AlphaFoldDB" id="A0A8J2P1I7"/>
<evidence type="ECO:0000313" key="4">
    <source>
        <dbReference type="Proteomes" id="UP000708208"/>
    </source>
</evidence>
<gene>
    <name evidence="3" type="ORF">AFUS01_LOCUS9772</name>
</gene>
<feature type="non-terminal residue" evidence="3">
    <location>
        <position position="361"/>
    </location>
</feature>
<organism evidence="3 4">
    <name type="scientific">Allacma fusca</name>
    <dbReference type="NCBI Taxonomy" id="39272"/>
    <lineage>
        <taxon>Eukaryota</taxon>
        <taxon>Metazoa</taxon>
        <taxon>Ecdysozoa</taxon>
        <taxon>Arthropoda</taxon>
        <taxon>Hexapoda</taxon>
        <taxon>Collembola</taxon>
        <taxon>Symphypleona</taxon>
        <taxon>Sminthuridae</taxon>
        <taxon>Allacma</taxon>
    </lineage>
</organism>
<dbReference type="EMBL" id="CAJVCH010071141">
    <property type="protein sequence ID" value="CAG7720499.1"/>
    <property type="molecule type" value="Genomic_DNA"/>
</dbReference>
<name>A0A8J2P1I7_9HEXA</name>
<evidence type="ECO:0000313" key="3">
    <source>
        <dbReference type="EMBL" id="CAG7720499.1"/>
    </source>
</evidence>
<keyword evidence="4" id="KW-1185">Reference proteome</keyword>